<dbReference type="CDD" id="cd00056">
    <property type="entry name" value="ENDO3c"/>
    <property type="match status" value="1"/>
</dbReference>
<dbReference type="PANTHER" id="PTHR10359:SF19">
    <property type="entry name" value="DNA REPAIR GLYCOSYLASE MJ1434-RELATED"/>
    <property type="match status" value="1"/>
</dbReference>
<keyword evidence="6" id="KW-0378">Hydrolase</keyword>
<evidence type="ECO:0000256" key="4">
    <source>
        <dbReference type="ARBA" id="ARBA00023014"/>
    </source>
</evidence>
<evidence type="ECO:0000256" key="2">
    <source>
        <dbReference type="ARBA" id="ARBA00022723"/>
    </source>
</evidence>
<dbReference type="GO" id="GO:0006284">
    <property type="term" value="P:base-excision repair"/>
    <property type="evidence" value="ECO:0007669"/>
    <property type="project" value="InterPro"/>
</dbReference>
<keyword evidence="3" id="KW-0408">Iron</keyword>
<dbReference type="EMBL" id="OKRB01000085">
    <property type="protein sequence ID" value="SPE20323.1"/>
    <property type="molecule type" value="Genomic_DNA"/>
</dbReference>
<dbReference type="GO" id="GO:0051539">
    <property type="term" value="F:4 iron, 4 sulfur cluster binding"/>
    <property type="evidence" value="ECO:0007669"/>
    <property type="project" value="UniProtKB-KW"/>
</dbReference>
<dbReference type="GO" id="GO:0140078">
    <property type="term" value="F:class I DNA-(apurinic or apyrimidinic site) endonuclease activity"/>
    <property type="evidence" value="ECO:0007669"/>
    <property type="project" value="UniProtKB-EC"/>
</dbReference>
<dbReference type="SMART" id="SM00478">
    <property type="entry name" value="ENDO3c"/>
    <property type="match status" value="1"/>
</dbReference>
<reference evidence="7" key="1">
    <citation type="submission" date="2018-02" db="EMBL/GenBank/DDBJ databases">
        <authorList>
            <person name="Hausmann B."/>
        </authorList>
    </citation>
    <scope>NUCLEOTIDE SEQUENCE [LARGE SCALE GENOMIC DNA]</scope>
    <source>
        <strain evidence="7">Peat soil MAG SbA5</strain>
    </source>
</reference>
<gene>
    <name evidence="6" type="ORF">SBA5_290177</name>
</gene>
<dbReference type="InterPro" id="IPR011257">
    <property type="entry name" value="DNA_glycosylase"/>
</dbReference>
<proteinExistence type="predicted"/>
<dbReference type="InterPro" id="IPR003265">
    <property type="entry name" value="HhH-GPD_domain"/>
</dbReference>
<evidence type="ECO:0000256" key="1">
    <source>
        <dbReference type="ARBA" id="ARBA00022485"/>
    </source>
</evidence>
<organism evidence="6 7">
    <name type="scientific">Candidatus Sulfuritelmatomonas gaucii</name>
    <dbReference type="NCBI Taxonomy" id="2043161"/>
    <lineage>
        <taxon>Bacteria</taxon>
        <taxon>Pseudomonadati</taxon>
        <taxon>Acidobacteriota</taxon>
        <taxon>Terriglobia</taxon>
        <taxon>Terriglobales</taxon>
        <taxon>Acidobacteriaceae</taxon>
        <taxon>Candidatus Sulfuritelmatomonas</taxon>
    </lineage>
</organism>
<name>A0A2N9LB07_9BACT</name>
<evidence type="ECO:0000259" key="5">
    <source>
        <dbReference type="SMART" id="SM00478"/>
    </source>
</evidence>
<dbReference type="Gene3D" id="1.10.1670.10">
    <property type="entry name" value="Helix-hairpin-Helix base-excision DNA repair enzymes (C-terminal)"/>
    <property type="match status" value="1"/>
</dbReference>
<evidence type="ECO:0000256" key="3">
    <source>
        <dbReference type="ARBA" id="ARBA00023004"/>
    </source>
</evidence>
<dbReference type="OrthoDB" id="9802365at2"/>
<dbReference type="PIRSF" id="PIRSF001435">
    <property type="entry name" value="Nth"/>
    <property type="match status" value="1"/>
</dbReference>
<feature type="domain" description="HhH-GPD" evidence="5">
    <location>
        <begin position="47"/>
        <end position="216"/>
    </location>
</feature>
<dbReference type="SUPFAM" id="SSF48150">
    <property type="entry name" value="DNA-glycosylase"/>
    <property type="match status" value="1"/>
</dbReference>
<keyword evidence="6" id="KW-0255">Endonuclease</keyword>
<keyword evidence="6" id="KW-0540">Nuclease</keyword>
<dbReference type="AlphaFoldDB" id="A0A2N9LB07"/>
<evidence type="ECO:0000313" key="6">
    <source>
        <dbReference type="EMBL" id="SPE20323.1"/>
    </source>
</evidence>
<sequence length="237" mass="26219">MAAVNSRRPHTPAMRLRRMHDVLMRAYGPQLWWPAQTPFEVILGAYLTQNTAWKAVERSLANLRAACGLTLEGLRAIPRAKLRRLIRPSGFITRKAPALKAFVNLLDKEFDGSLEALAATPTVELRERLLALPGVGQETADAILLYALGHSVPVADEYLRRIAERHQLLSPPSGRKQISYDSLTSLTRQAFASDPVSTQARLFNEFHALTVAVGKAHCRRTAQCEGCPLAGDLKNSF</sequence>
<accession>A0A2N9LB07</accession>
<dbReference type="InterPro" id="IPR023170">
    <property type="entry name" value="HhH_base_excis_C"/>
</dbReference>
<keyword evidence="6" id="KW-0456">Lyase</keyword>
<dbReference type="Gene3D" id="1.10.340.30">
    <property type="entry name" value="Hypothetical protein, domain 2"/>
    <property type="match status" value="1"/>
</dbReference>
<dbReference type="GO" id="GO:0046872">
    <property type="term" value="F:metal ion binding"/>
    <property type="evidence" value="ECO:0007669"/>
    <property type="project" value="UniProtKB-KW"/>
</dbReference>
<keyword evidence="4" id="KW-0411">Iron-sulfur</keyword>
<keyword evidence="1" id="KW-0004">4Fe-4S</keyword>
<dbReference type="PANTHER" id="PTHR10359">
    <property type="entry name" value="A/G-SPECIFIC ADENINE GLYCOSYLASE/ENDONUCLEASE III"/>
    <property type="match status" value="1"/>
</dbReference>
<protein>
    <submittedName>
        <fullName evidence="6">Endonuclease III</fullName>
        <ecNumber evidence="6">4.2.99.18</ecNumber>
    </submittedName>
</protein>
<evidence type="ECO:0000313" key="7">
    <source>
        <dbReference type="Proteomes" id="UP000239735"/>
    </source>
</evidence>
<keyword evidence="2" id="KW-0479">Metal-binding</keyword>
<dbReference type="Pfam" id="PF00730">
    <property type="entry name" value="HhH-GPD"/>
    <property type="match status" value="1"/>
</dbReference>
<dbReference type="EC" id="4.2.99.18" evidence="6"/>
<dbReference type="Proteomes" id="UP000239735">
    <property type="component" value="Unassembled WGS sequence"/>
</dbReference>